<organism evidence="1 2">
    <name type="scientific">Riccia sorocarpa</name>
    <dbReference type="NCBI Taxonomy" id="122646"/>
    <lineage>
        <taxon>Eukaryota</taxon>
        <taxon>Viridiplantae</taxon>
        <taxon>Streptophyta</taxon>
        <taxon>Embryophyta</taxon>
        <taxon>Marchantiophyta</taxon>
        <taxon>Marchantiopsida</taxon>
        <taxon>Marchantiidae</taxon>
        <taxon>Marchantiales</taxon>
        <taxon>Ricciaceae</taxon>
        <taxon>Riccia</taxon>
    </lineage>
</organism>
<dbReference type="AlphaFoldDB" id="A0ABD3I0D7"/>
<dbReference type="EMBL" id="JBJQOH010000002">
    <property type="protein sequence ID" value="KAL3697200.1"/>
    <property type="molecule type" value="Genomic_DNA"/>
</dbReference>
<sequence>MSCLFEGELVDQDPPRHEAVVRSDRDKKLKQTAVEEGPLALALRHAVDNRTEAQLKHAIKDERFCQNSLFIHRWFRWFTQETVNRTPIEHKFFTSGSKKGVANFHSHLMELAIEAFLEEKNKPDTRPWETTVSEMSQRLARFLEEVSMKWDQMYEEWLKSKEFKDWTEEAVRVEGEKQFICVPRATMKNEAEQAKWRNTAQILDDVF</sequence>
<reference evidence="1 2" key="1">
    <citation type="submission" date="2024-09" db="EMBL/GenBank/DDBJ databases">
        <title>Chromosome-scale assembly of Riccia sorocarpa.</title>
        <authorList>
            <person name="Paukszto L."/>
        </authorList>
    </citation>
    <scope>NUCLEOTIDE SEQUENCE [LARGE SCALE GENOMIC DNA]</scope>
    <source>
        <strain evidence="1">LP-2024</strain>
        <tissue evidence="1">Aerial parts of the thallus</tissue>
    </source>
</reference>
<accession>A0ABD3I0D7</accession>
<comment type="caution">
    <text evidence="1">The sequence shown here is derived from an EMBL/GenBank/DDBJ whole genome shotgun (WGS) entry which is preliminary data.</text>
</comment>
<dbReference type="Proteomes" id="UP001633002">
    <property type="component" value="Unassembled WGS sequence"/>
</dbReference>
<evidence type="ECO:0000313" key="1">
    <source>
        <dbReference type="EMBL" id="KAL3697200.1"/>
    </source>
</evidence>
<gene>
    <name evidence="1" type="ORF">R1sor_011276</name>
</gene>
<proteinExistence type="predicted"/>
<name>A0ABD3I0D7_9MARC</name>
<keyword evidence="2" id="KW-1185">Reference proteome</keyword>
<protein>
    <submittedName>
        <fullName evidence="1">Uncharacterized protein</fullName>
    </submittedName>
</protein>
<evidence type="ECO:0000313" key="2">
    <source>
        <dbReference type="Proteomes" id="UP001633002"/>
    </source>
</evidence>